<dbReference type="PANTHER" id="PTHR31201:SF1">
    <property type="entry name" value="GLYCEROPHOSPHOCHOLINE ACYLTRANSFERASE 1"/>
    <property type="match status" value="1"/>
</dbReference>
<dbReference type="InterPro" id="IPR021261">
    <property type="entry name" value="GPCAT"/>
</dbReference>
<dbReference type="EMBL" id="JAOAOG010000198">
    <property type="protein sequence ID" value="KAJ6240863.1"/>
    <property type="molecule type" value="Genomic_DNA"/>
</dbReference>
<evidence type="ECO:0000256" key="7">
    <source>
        <dbReference type="ARBA" id="ARBA00022989"/>
    </source>
</evidence>
<keyword evidence="11" id="KW-1208">Phospholipid metabolism</keyword>
<feature type="transmembrane region" description="Helical" evidence="13">
    <location>
        <begin position="219"/>
        <end position="237"/>
    </location>
</feature>
<dbReference type="GO" id="GO:0016746">
    <property type="term" value="F:acyltransferase activity"/>
    <property type="evidence" value="ECO:0007669"/>
    <property type="project" value="UniProtKB-KW"/>
</dbReference>
<comment type="similarity">
    <text evidence="2">Belongs to the GPC1 family.</text>
</comment>
<name>A0AAV7Z7U3_9EUKA</name>
<gene>
    <name evidence="14" type="ORF">M0812_17331</name>
    <name evidence="15" type="ORF">M0813_23962</name>
</gene>
<dbReference type="PANTHER" id="PTHR31201">
    <property type="entry name" value="OS01G0585100 PROTEIN"/>
    <property type="match status" value="1"/>
</dbReference>
<evidence type="ECO:0000256" key="10">
    <source>
        <dbReference type="ARBA" id="ARBA00023209"/>
    </source>
</evidence>
<evidence type="ECO:0000256" key="5">
    <source>
        <dbReference type="ARBA" id="ARBA00022679"/>
    </source>
</evidence>
<evidence type="ECO:0000256" key="9">
    <source>
        <dbReference type="ARBA" id="ARBA00023136"/>
    </source>
</evidence>
<evidence type="ECO:0000256" key="8">
    <source>
        <dbReference type="ARBA" id="ARBA00023098"/>
    </source>
</evidence>
<keyword evidence="5" id="KW-0808">Transferase</keyword>
<comment type="caution">
    <text evidence="14">The sequence shown here is derived from an EMBL/GenBank/DDBJ whole genome shotgun (WGS) entry which is preliminary data.</text>
</comment>
<dbReference type="Proteomes" id="UP001150062">
    <property type="component" value="Unassembled WGS sequence"/>
</dbReference>
<feature type="transmembrane region" description="Helical" evidence="13">
    <location>
        <begin position="344"/>
        <end position="364"/>
    </location>
</feature>
<evidence type="ECO:0000256" key="6">
    <source>
        <dbReference type="ARBA" id="ARBA00022692"/>
    </source>
</evidence>
<evidence type="ECO:0000256" key="13">
    <source>
        <dbReference type="SAM" id="Phobius"/>
    </source>
</evidence>
<reference evidence="14" key="2">
    <citation type="submission" date="2022-08" db="EMBL/GenBank/DDBJ databases">
        <title>Novel sulphate-reducing endosymbionts in the free-living metamonad Anaeramoeba.</title>
        <authorList>
            <person name="Jerlstrom-Hultqvist J."/>
            <person name="Cepicka I."/>
            <person name="Gallot-Lavallee L."/>
            <person name="Salas-Leiva D."/>
            <person name="Curtis B.A."/>
            <person name="Zahonova K."/>
            <person name="Pipaliya S."/>
            <person name="Dacks J."/>
            <person name="Roger A.J."/>
        </authorList>
    </citation>
    <scope>NUCLEOTIDE SEQUENCE</scope>
    <source>
        <strain evidence="14">Busselton2</strain>
    </source>
</reference>
<comment type="subcellular location">
    <subcellularLocation>
        <location evidence="1">Membrane</location>
        <topology evidence="1">Multi-pass membrane protein</topology>
    </subcellularLocation>
</comment>
<keyword evidence="12" id="KW-0012">Acyltransferase</keyword>
<proteinExistence type="inferred from homology"/>
<evidence type="ECO:0000313" key="14">
    <source>
        <dbReference type="EMBL" id="KAJ3438151.1"/>
    </source>
</evidence>
<dbReference type="EMBL" id="JANTQA010000033">
    <property type="protein sequence ID" value="KAJ3438151.1"/>
    <property type="molecule type" value="Genomic_DNA"/>
</dbReference>
<evidence type="ECO:0000256" key="11">
    <source>
        <dbReference type="ARBA" id="ARBA00023264"/>
    </source>
</evidence>
<protein>
    <recommendedName>
        <fullName evidence="3">Glycerophosphocholine acyltransferase 1</fullName>
    </recommendedName>
</protein>
<evidence type="ECO:0000256" key="12">
    <source>
        <dbReference type="ARBA" id="ARBA00023315"/>
    </source>
</evidence>
<keyword evidence="8" id="KW-0443">Lipid metabolism</keyword>
<evidence type="ECO:0000313" key="17">
    <source>
        <dbReference type="Proteomes" id="UP001150062"/>
    </source>
</evidence>
<feature type="transmembrane region" description="Helical" evidence="13">
    <location>
        <begin position="163"/>
        <end position="182"/>
    </location>
</feature>
<reference evidence="15" key="1">
    <citation type="submission" date="2022-08" db="EMBL/GenBank/DDBJ databases">
        <title>Novel sulfate-reducing endosymbionts in the free-living metamonad Anaeramoeba.</title>
        <authorList>
            <person name="Jerlstrom-Hultqvist J."/>
            <person name="Cepicka I."/>
            <person name="Gallot-Lavallee L."/>
            <person name="Salas-Leiva D."/>
            <person name="Curtis B.A."/>
            <person name="Zahonova K."/>
            <person name="Pipaliya S."/>
            <person name="Dacks J."/>
            <person name="Roger A.J."/>
        </authorList>
    </citation>
    <scope>NUCLEOTIDE SEQUENCE</scope>
    <source>
        <strain evidence="15">Schooner1</strain>
    </source>
</reference>
<evidence type="ECO:0000256" key="1">
    <source>
        <dbReference type="ARBA" id="ARBA00004141"/>
    </source>
</evidence>
<feature type="transmembrane region" description="Helical" evidence="13">
    <location>
        <begin position="188"/>
        <end position="207"/>
    </location>
</feature>
<keyword evidence="4" id="KW-0444">Lipid biosynthesis</keyword>
<dbReference type="AlphaFoldDB" id="A0AAV7Z7U3"/>
<feature type="transmembrane region" description="Helical" evidence="13">
    <location>
        <begin position="257"/>
        <end position="274"/>
    </location>
</feature>
<sequence length="392" mass="47006">MGELLNEFDSNQIFETEIYNQIFENEENSFLNEAFDQFGQELDESFSQAFDKLEISMKSFADVPKAFTNEKEKVTDFYRKKKKAVLDKTKTVLNKERVNRKLKSHRVYSILTKIAFLVGVFGLMISEAIFFNKPLWFPKFYTIITFPLMILRYFFYKKVNHHYFMLDFCYWVNFLIFVFLYLYQNPLFFLMIFVNANGPVLSGVCFWQNSLVFHSLDKITSLFLHIFPSLVTFILRWKMHGNAICFPQDCNVSLWQSIGFSFVLYLIWQILYFIKTEIVNESKRDKEKLMTSFIWQKTHNGMRDKLLLQFPEKYHVFIYMFYQSIYHIVTMIPAKYMYQHKKVHVIAIVFELVISVINAASYYFDFVPTRTRFALDKRTDKRKKKISSTKTD</sequence>
<keyword evidence="7 13" id="KW-1133">Transmembrane helix</keyword>
<evidence type="ECO:0000313" key="16">
    <source>
        <dbReference type="Proteomes" id="UP001146793"/>
    </source>
</evidence>
<keyword evidence="10" id="KW-0594">Phospholipid biosynthesis</keyword>
<dbReference type="Pfam" id="PF10998">
    <property type="entry name" value="DUF2838"/>
    <property type="match status" value="1"/>
</dbReference>
<dbReference type="GO" id="GO:0016020">
    <property type="term" value="C:membrane"/>
    <property type="evidence" value="ECO:0007669"/>
    <property type="project" value="UniProtKB-SubCell"/>
</dbReference>
<evidence type="ECO:0000256" key="4">
    <source>
        <dbReference type="ARBA" id="ARBA00022516"/>
    </source>
</evidence>
<evidence type="ECO:0000256" key="3">
    <source>
        <dbReference type="ARBA" id="ARBA00019082"/>
    </source>
</evidence>
<evidence type="ECO:0000313" key="15">
    <source>
        <dbReference type="EMBL" id="KAJ6240863.1"/>
    </source>
</evidence>
<accession>A0AAV7Z7U3</accession>
<organism evidence="14 16">
    <name type="scientific">Anaeramoeba flamelloides</name>
    <dbReference type="NCBI Taxonomy" id="1746091"/>
    <lineage>
        <taxon>Eukaryota</taxon>
        <taxon>Metamonada</taxon>
        <taxon>Anaeramoebidae</taxon>
        <taxon>Anaeramoeba</taxon>
    </lineage>
</organism>
<keyword evidence="17" id="KW-1185">Reference proteome</keyword>
<keyword evidence="9 13" id="KW-0472">Membrane</keyword>
<evidence type="ECO:0000256" key="2">
    <source>
        <dbReference type="ARBA" id="ARBA00006675"/>
    </source>
</evidence>
<keyword evidence="6 13" id="KW-0812">Transmembrane</keyword>
<feature type="transmembrane region" description="Helical" evidence="13">
    <location>
        <begin position="107"/>
        <end position="130"/>
    </location>
</feature>
<dbReference type="Proteomes" id="UP001146793">
    <property type="component" value="Unassembled WGS sequence"/>
</dbReference>
<dbReference type="GO" id="GO:0006656">
    <property type="term" value="P:phosphatidylcholine biosynthetic process"/>
    <property type="evidence" value="ECO:0007669"/>
    <property type="project" value="TreeGrafter"/>
</dbReference>
<feature type="transmembrane region" description="Helical" evidence="13">
    <location>
        <begin position="136"/>
        <end position="156"/>
    </location>
</feature>